<dbReference type="SUPFAM" id="SSF101874">
    <property type="entry name" value="YceI-like"/>
    <property type="match status" value="1"/>
</dbReference>
<dbReference type="Proteomes" id="UP000885830">
    <property type="component" value="Unassembled WGS sequence"/>
</dbReference>
<dbReference type="EMBL" id="DRMJ01000233">
    <property type="protein sequence ID" value="HHL42880.1"/>
    <property type="molecule type" value="Genomic_DNA"/>
</dbReference>
<protein>
    <submittedName>
        <fullName evidence="2">Polyisoprenoid-binding protein</fullName>
    </submittedName>
</protein>
<dbReference type="Gene3D" id="2.40.128.110">
    <property type="entry name" value="Lipid/polyisoprenoid-binding, YceI-like"/>
    <property type="match status" value="1"/>
</dbReference>
<reference evidence="2" key="1">
    <citation type="journal article" date="2020" name="mSystems">
        <title>Genome- and Community-Level Interaction Insights into Carbon Utilization and Element Cycling Functions of Hydrothermarchaeota in Hydrothermal Sediment.</title>
        <authorList>
            <person name="Zhou Z."/>
            <person name="Liu Y."/>
            <person name="Xu W."/>
            <person name="Pan J."/>
            <person name="Luo Z.H."/>
            <person name="Li M."/>
        </authorList>
    </citation>
    <scope>NUCLEOTIDE SEQUENCE [LARGE SCALE GENOMIC DNA]</scope>
    <source>
        <strain evidence="2">HyVt-485</strain>
    </source>
</reference>
<organism evidence="2">
    <name type="scientific">Hellea balneolensis</name>
    <dbReference type="NCBI Taxonomy" id="287478"/>
    <lineage>
        <taxon>Bacteria</taxon>
        <taxon>Pseudomonadati</taxon>
        <taxon>Pseudomonadota</taxon>
        <taxon>Alphaproteobacteria</taxon>
        <taxon>Maricaulales</taxon>
        <taxon>Robiginitomaculaceae</taxon>
        <taxon>Hellea</taxon>
    </lineage>
</organism>
<accession>A0A7C5R098</accession>
<dbReference type="PANTHER" id="PTHR34406">
    <property type="entry name" value="PROTEIN YCEI"/>
    <property type="match status" value="1"/>
</dbReference>
<sequence length="202" mass="22236">MKLAHFTFIAVALLLGACYTPPSKVTREAPHGNYTLDPAHASVVWSLSHAGLSHYTARFDNITGALVFDSEHPQNSHVDIRIDPTSISTGDPEFDKDIAYKKSYFNANTFPEIRFVSTNIRLTGEDKGEIIGDLSFRGQTHPVTLTTIFDGAGKSFGHPGKTLGFSAITQFKRSDFGFNHLINFGIGDEVSVVIEVEFNEQK</sequence>
<dbReference type="InterPro" id="IPR007372">
    <property type="entry name" value="Lipid/polyisoprenoid-bd_YceI"/>
</dbReference>
<evidence type="ECO:0000259" key="1">
    <source>
        <dbReference type="SMART" id="SM00867"/>
    </source>
</evidence>
<evidence type="ECO:0000313" key="2">
    <source>
        <dbReference type="EMBL" id="HHL42880.1"/>
    </source>
</evidence>
<gene>
    <name evidence="2" type="ORF">ENJ42_04620</name>
</gene>
<dbReference type="InterPro" id="IPR036761">
    <property type="entry name" value="TTHA0802/YceI-like_sf"/>
</dbReference>
<comment type="caution">
    <text evidence="2">The sequence shown here is derived from an EMBL/GenBank/DDBJ whole genome shotgun (WGS) entry which is preliminary data.</text>
</comment>
<dbReference type="SMART" id="SM00867">
    <property type="entry name" value="YceI"/>
    <property type="match status" value="1"/>
</dbReference>
<proteinExistence type="predicted"/>
<feature type="domain" description="Lipid/polyisoprenoid-binding YceI-like" evidence="1">
    <location>
        <begin position="33"/>
        <end position="199"/>
    </location>
</feature>
<dbReference type="Pfam" id="PF04264">
    <property type="entry name" value="YceI"/>
    <property type="match status" value="1"/>
</dbReference>
<dbReference type="AlphaFoldDB" id="A0A7C5R098"/>
<dbReference type="PANTHER" id="PTHR34406:SF1">
    <property type="entry name" value="PROTEIN YCEI"/>
    <property type="match status" value="1"/>
</dbReference>
<dbReference type="PROSITE" id="PS51257">
    <property type="entry name" value="PROKAR_LIPOPROTEIN"/>
    <property type="match status" value="1"/>
</dbReference>
<name>A0A7C5R098_9PROT</name>